<proteinExistence type="predicted"/>
<evidence type="ECO:0000313" key="2">
    <source>
        <dbReference type="EMBL" id="TQF73735.1"/>
    </source>
</evidence>
<dbReference type="Proteomes" id="UP000316256">
    <property type="component" value="Unassembled WGS sequence"/>
</dbReference>
<dbReference type="InterPro" id="IPR050471">
    <property type="entry name" value="AB_hydrolase"/>
</dbReference>
<dbReference type="Pfam" id="PF00561">
    <property type="entry name" value="Abhydrolase_1"/>
    <property type="match status" value="1"/>
</dbReference>
<dbReference type="Gene3D" id="3.40.50.1820">
    <property type="entry name" value="alpha/beta hydrolase"/>
    <property type="match status" value="1"/>
</dbReference>
<reference evidence="2 3" key="1">
    <citation type="submission" date="2019-06" db="EMBL/GenBank/DDBJ databases">
        <title>Rhodococcus spaelei sp. nov., isolated from a cave.</title>
        <authorList>
            <person name="Lee S.D."/>
        </authorList>
    </citation>
    <scope>NUCLEOTIDE SEQUENCE [LARGE SCALE GENOMIC DNA]</scope>
    <source>
        <strain evidence="2 3">C9-5</strain>
    </source>
</reference>
<dbReference type="GO" id="GO:0016787">
    <property type="term" value="F:hydrolase activity"/>
    <property type="evidence" value="ECO:0007669"/>
    <property type="project" value="UniProtKB-KW"/>
</dbReference>
<dbReference type="PANTHER" id="PTHR43433">
    <property type="entry name" value="HYDROLASE, ALPHA/BETA FOLD FAMILY PROTEIN"/>
    <property type="match status" value="1"/>
</dbReference>
<keyword evidence="3" id="KW-1185">Reference proteome</keyword>
<feature type="domain" description="AB hydrolase-1" evidence="1">
    <location>
        <begin position="24"/>
        <end position="269"/>
    </location>
</feature>
<organism evidence="2 3">
    <name type="scientific">Rhodococcus spelaei</name>
    <dbReference type="NCBI Taxonomy" id="2546320"/>
    <lineage>
        <taxon>Bacteria</taxon>
        <taxon>Bacillati</taxon>
        <taxon>Actinomycetota</taxon>
        <taxon>Actinomycetes</taxon>
        <taxon>Mycobacteriales</taxon>
        <taxon>Nocardiaceae</taxon>
        <taxon>Rhodococcus</taxon>
    </lineage>
</organism>
<dbReference type="EMBL" id="VIGH01000003">
    <property type="protein sequence ID" value="TQF73735.1"/>
    <property type="molecule type" value="Genomic_DNA"/>
</dbReference>
<comment type="caution">
    <text evidence="2">The sequence shown here is derived from an EMBL/GenBank/DDBJ whole genome shotgun (WGS) entry which is preliminary data.</text>
</comment>
<dbReference type="PANTHER" id="PTHR43433:SF1">
    <property type="entry name" value="BLL5160 PROTEIN"/>
    <property type="match status" value="1"/>
</dbReference>
<accession>A0A541BN52</accession>
<dbReference type="SUPFAM" id="SSF53474">
    <property type="entry name" value="alpha/beta-Hydrolases"/>
    <property type="match status" value="1"/>
</dbReference>
<protein>
    <submittedName>
        <fullName evidence="2">Alpha/beta hydrolase</fullName>
    </submittedName>
</protein>
<evidence type="ECO:0000313" key="3">
    <source>
        <dbReference type="Proteomes" id="UP000316256"/>
    </source>
</evidence>
<sequence>MTVTADDGVPLAVRTFGSADAPLTVICIHGFCLRMESWIRLRLGSVLGAQTQVVFYDQRGHGRSGEGGNETYTIDQLGSDLDAVIRSLGTHTRIVLVGHSMGGMVAMAWARQHPRQLGSTVAGIGLLSTAASGVAESGLGRALRSPLSAALRLGVRWSPSMVDAVIGGARKLSATVARGGSRTGTVAMAAGAGSMLGRTPARTVAGFLPALASLDERRALPLLASIPALVLYGSADRVTPQHHSEDLAEQLPLAELVRVDGAGHLPLLECPQVVAAAIARLVSRVREDAKFAPVDDALCVARVR</sequence>
<gene>
    <name evidence="2" type="ORF">FK531_09195</name>
</gene>
<keyword evidence="2" id="KW-0378">Hydrolase</keyword>
<name>A0A541BN52_9NOCA</name>
<dbReference type="OrthoDB" id="5422338at2"/>
<evidence type="ECO:0000259" key="1">
    <source>
        <dbReference type="Pfam" id="PF00561"/>
    </source>
</evidence>
<dbReference type="InterPro" id="IPR000073">
    <property type="entry name" value="AB_hydrolase_1"/>
</dbReference>
<dbReference type="AlphaFoldDB" id="A0A541BN52"/>
<dbReference type="InterPro" id="IPR029058">
    <property type="entry name" value="AB_hydrolase_fold"/>
</dbReference>